<protein>
    <submittedName>
        <fullName evidence="1">Uncharacterized protein</fullName>
    </submittedName>
</protein>
<sequence length="36" mass="4079">MKKKLTLLWELGRMKKLADVPVAGLLSVSARYYVSL</sequence>
<name>A0A377XI55_KLEPN</name>
<evidence type="ECO:0000313" key="1">
    <source>
        <dbReference type="EMBL" id="STT82398.1"/>
    </source>
</evidence>
<proteinExistence type="predicted"/>
<evidence type="ECO:0000313" key="2">
    <source>
        <dbReference type="Proteomes" id="UP000254340"/>
    </source>
</evidence>
<dbReference type="Proteomes" id="UP000254340">
    <property type="component" value="Unassembled WGS sequence"/>
</dbReference>
<accession>A0A377XI55</accession>
<organism evidence="1 2">
    <name type="scientific">Klebsiella pneumoniae</name>
    <dbReference type="NCBI Taxonomy" id="573"/>
    <lineage>
        <taxon>Bacteria</taxon>
        <taxon>Pseudomonadati</taxon>
        <taxon>Pseudomonadota</taxon>
        <taxon>Gammaproteobacteria</taxon>
        <taxon>Enterobacterales</taxon>
        <taxon>Enterobacteriaceae</taxon>
        <taxon>Klebsiella/Raoultella group</taxon>
        <taxon>Klebsiella</taxon>
        <taxon>Klebsiella pneumoniae complex</taxon>
    </lineage>
</organism>
<dbReference type="EMBL" id="UGLH01000006">
    <property type="protein sequence ID" value="STT82398.1"/>
    <property type="molecule type" value="Genomic_DNA"/>
</dbReference>
<gene>
    <name evidence="1" type="ORF">NCTC5047_03365</name>
</gene>
<dbReference type="AlphaFoldDB" id="A0A377XI55"/>
<reference evidence="1 2" key="1">
    <citation type="submission" date="2018-06" db="EMBL/GenBank/DDBJ databases">
        <authorList>
            <consortium name="Pathogen Informatics"/>
            <person name="Doyle S."/>
        </authorList>
    </citation>
    <scope>NUCLEOTIDE SEQUENCE [LARGE SCALE GENOMIC DNA]</scope>
    <source>
        <strain evidence="1 2">NCTC5047</strain>
    </source>
</reference>